<protein>
    <submittedName>
        <fullName evidence="1">Capsid protein</fullName>
    </submittedName>
</protein>
<proteinExistence type="predicted"/>
<accession>A0A976R8Q3</accession>
<dbReference type="EMBL" id="OM869601">
    <property type="protein sequence ID" value="UPW41443.1"/>
    <property type="molecule type" value="Genomic_DNA"/>
</dbReference>
<reference evidence="1" key="1">
    <citation type="submission" date="2022-02" db="EMBL/GenBank/DDBJ databases">
        <title>Towards deciphering the DNA virus diversity associated with rodent species in the families Cricetidae and Heteromyidae.</title>
        <authorList>
            <person name="Lund M."/>
            <person name="Larsen B.B."/>
            <person name="Gryseels S."/>
            <person name="Kraberger S."/>
            <person name="Rowsey D.M."/>
            <person name="Steger L."/>
            <person name="Yule K.M."/>
            <person name="Upham N.S."/>
            <person name="Worobey M."/>
            <person name="Van Doorslaer K."/>
            <person name="Varsani A."/>
        </authorList>
    </citation>
    <scope>NUCLEOTIDE SEQUENCE</scope>
    <source>
        <strain evidence="1">UA23Rod_4953</strain>
    </source>
</reference>
<name>A0A976R8Q3_9VIRU</name>
<sequence>MPRYGGYRTYRRYAKRSGKRSFSSFNLYKRRTSKAQAYQIYRLNKKINRIQNRTKPEVKIAPLVQSTFTTPTTANTSRSSGYILTNFVSEETSVVPAGYVKINGRFARMQSMKITGTFTYTKAIASNLDMQRMPCYLRIVIVQLRAARTDEIRTDDIWTLTTEPAGAGTVLSEYGKMRAPLAVGLARKARVLSDKKYMISDTRQSVDIKTKLKYIRNWYSAPSEVHAKGEIVMFAQVLNVIGDVVDDPNQASFTFVSKLAYTDA</sequence>
<evidence type="ECO:0000313" key="1">
    <source>
        <dbReference type="EMBL" id="UPW41443.1"/>
    </source>
</evidence>
<organism evidence="1">
    <name type="scientific">Dipodfec virus UA23Rod_4953</name>
    <dbReference type="NCBI Taxonomy" id="2929255"/>
    <lineage>
        <taxon>Viruses</taxon>
        <taxon>Monodnaviria</taxon>
        <taxon>Shotokuvirae</taxon>
        <taxon>Cressdnaviricota</taxon>
    </lineage>
</organism>